<keyword evidence="3" id="KW-1185">Reference proteome</keyword>
<dbReference type="RefSeq" id="WP_317903507.1">
    <property type="nucleotide sequence ID" value="NZ_JAIRBC010000030.1"/>
</dbReference>
<gene>
    <name evidence="2" type="ORF">K8352_16520</name>
</gene>
<evidence type="ECO:0000313" key="2">
    <source>
        <dbReference type="EMBL" id="MCG2462367.1"/>
    </source>
</evidence>
<accession>A0AAE3EZ37</accession>
<feature type="signal peptide" evidence="1">
    <location>
        <begin position="1"/>
        <end position="19"/>
    </location>
</feature>
<dbReference type="AlphaFoldDB" id="A0AAE3EZ37"/>
<dbReference type="Proteomes" id="UP001200642">
    <property type="component" value="Unassembled WGS sequence"/>
</dbReference>
<feature type="chain" id="PRO_5042209882" evidence="1">
    <location>
        <begin position="20"/>
        <end position="719"/>
    </location>
</feature>
<organism evidence="2 3">
    <name type="scientific">Cerina litoralis</name>
    <dbReference type="NCBI Taxonomy" id="2874477"/>
    <lineage>
        <taxon>Bacteria</taxon>
        <taxon>Pseudomonadati</taxon>
        <taxon>Bacteroidota</taxon>
        <taxon>Flavobacteriia</taxon>
        <taxon>Flavobacteriales</taxon>
        <taxon>Flavobacteriaceae</taxon>
        <taxon>Cerina</taxon>
    </lineage>
</organism>
<dbReference type="EMBL" id="JAIRBC010000030">
    <property type="protein sequence ID" value="MCG2462367.1"/>
    <property type="molecule type" value="Genomic_DNA"/>
</dbReference>
<dbReference type="InterPro" id="IPR008928">
    <property type="entry name" value="6-hairpin_glycosidase_sf"/>
</dbReference>
<comment type="caution">
    <text evidence="2">The sequence shown here is derived from an EMBL/GenBank/DDBJ whole genome shotgun (WGS) entry which is preliminary data.</text>
</comment>
<reference evidence="2" key="1">
    <citation type="submission" date="2023-02" db="EMBL/GenBank/DDBJ databases">
        <title>Genome of Flavobacteriaceae gen. nov. sp. strain F89.</title>
        <authorList>
            <person name="Wang Y."/>
        </authorList>
    </citation>
    <scope>NUCLEOTIDE SEQUENCE</scope>
    <source>
        <strain evidence="2">F89</strain>
    </source>
</reference>
<name>A0AAE3EZ37_9FLAO</name>
<keyword evidence="1" id="KW-0732">Signal</keyword>
<dbReference type="InterPro" id="IPR012341">
    <property type="entry name" value="6hp_glycosidase-like_sf"/>
</dbReference>
<protein>
    <submittedName>
        <fullName evidence="2">Uncharacterized protein</fullName>
    </submittedName>
</protein>
<dbReference type="Gene3D" id="1.50.10.10">
    <property type="match status" value="1"/>
</dbReference>
<proteinExistence type="predicted"/>
<evidence type="ECO:0000256" key="1">
    <source>
        <dbReference type="SAM" id="SignalP"/>
    </source>
</evidence>
<dbReference type="SUPFAM" id="SSF48208">
    <property type="entry name" value="Six-hairpin glycosidases"/>
    <property type="match status" value="1"/>
</dbReference>
<dbReference type="GO" id="GO:0005975">
    <property type="term" value="P:carbohydrate metabolic process"/>
    <property type="evidence" value="ECO:0007669"/>
    <property type="project" value="InterPro"/>
</dbReference>
<evidence type="ECO:0000313" key="3">
    <source>
        <dbReference type="Proteomes" id="UP001200642"/>
    </source>
</evidence>
<sequence length="719" mass="80426">MKFKITILLILLSSISAFSQDYLNVDFRYAPNWHVTSICLPDDTYKSLVGPLGQLLYDFGGKGFYSYANDKGFKTVVQILADEDVKLTEQKLYSPKVPIVETYSNLDGLAIKQETFAYSSFGLKKFSEAKKNETVMNAPREDIVLTTVTNTGVESRTIQPLVIINSEHAVTVEGNVITIKDNGRLFIGSQVQGVRQNIGDEKTLVSLSPIQIEAGQTKTIPAIYDNDIASDLTASFFANPAGNIEDMQQLRQSVIDFWEIYSPVPSGTITIPDEGIQSLIDASLRNIWQAREIVDGRISFQVGPTCYRGLWIVDGAFILEAATMVGRGSDARDGIEYMLSFQQPNGKFGKLTPDFWKENGIVLWASVRHALLTQDKEWLKSVWPKLSKTVSFIEELRRMTLLNEISVDDGLIPPGAIDGGLWGEDDKGEYSNVYWNLIGLKAMVEAANWIGETNDAKNWGKEYDDFYASFQKAANRDKQVDTFGNTYLPIPMESKYYSLPQRAQWAFCQGVYPGQLFAQNDPIANGTMDMLDTTLQEGMVMGTGWIIDGIWNYFASFYGHAKLWMGDGDKAVRSLYAFANHASPLLAWREEHNPRDLPDHYVGDMPHNWASAEFIRLSIHLLALDRGKELHLFEGLPKEWVKPGMETSLKNIATPFGKLSFSLKVNTSGKSALLNIDALTDKSCDKIVVHTRGWSTGTVDKTIELIPSKKHTITINLDQ</sequence>